<protein>
    <submittedName>
        <fullName evidence="3">SAP-like protein BP-73</fullName>
    </submittedName>
</protein>
<name>A0A6A1VJW6_9ROSI</name>
<feature type="compositionally biased region" description="Basic and acidic residues" evidence="1">
    <location>
        <begin position="65"/>
        <end position="84"/>
    </location>
</feature>
<evidence type="ECO:0000313" key="3">
    <source>
        <dbReference type="EMBL" id="KAB1213013.1"/>
    </source>
</evidence>
<dbReference type="AlphaFoldDB" id="A0A6A1VJW6"/>
<evidence type="ECO:0000313" key="4">
    <source>
        <dbReference type="Proteomes" id="UP000516437"/>
    </source>
</evidence>
<reference evidence="3 4" key="1">
    <citation type="journal article" date="2019" name="Plant Biotechnol. J.">
        <title>The red bayberry genome and genetic basis of sex determination.</title>
        <authorList>
            <person name="Jia H.M."/>
            <person name="Jia H.J."/>
            <person name="Cai Q.L."/>
            <person name="Wang Y."/>
            <person name="Zhao H.B."/>
            <person name="Yang W.F."/>
            <person name="Wang G.Y."/>
            <person name="Li Y.H."/>
            <person name="Zhan D.L."/>
            <person name="Shen Y.T."/>
            <person name="Niu Q.F."/>
            <person name="Chang L."/>
            <person name="Qiu J."/>
            <person name="Zhao L."/>
            <person name="Xie H.B."/>
            <person name="Fu W.Y."/>
            <person name="Jin J."/>
            <person name="Li X.W."/>
            <person name="Jiao Y."/>
            <person name="Zhou C.C."/>
            <person name="Tu T."/>
            <person name="Chai C.Y."/>
            <person name="Gao J.L."/>
            <person name="Fan L.J."/>
            <person name="van de Weg E."/>
            <person name="Wang J.Y."/>
            <person name="Gao Z.S."/>
        </authorList>
    </citation>
    <scope>NUCLEOTIDE SEQUENCE [LARGE SCALE GENOMIC DNA]</scope>
    <source>
        <tissue evidence="3">Leaves</tissue>
    </source>
</reference>
<feature type="compositionally biased region" description="Polar residues" evidence="1">
    <location>
        <begin position="98"/>
        <end position="115"/>
    </location>
</feature>
<comment type="caution">
    <text evidence="3">The sequence shown here is derived from an EMBL/GenBank/DDBJ whole genome shotgun (WGS) entry which is preliminary data.</text>
</comment>
<accession>A0A6A1VJW6</accession>
<gene>
    <name evidence="3" type="ORF">CJ030_MR5G013067</name>
</gene>
<evidence type="ECO:0000259" key="2">
    <source>
        <dbReference type="Pfam" id="PF07498"/>
    </source>
</evidence>
<feature type="compositionally biased region" description="Polar residues" evidence="1">
    <location>
        <begin position="8"/>
        <end position="23"/>
    </location>
</feature>
<dbReference type="InterPro" id="IPR011112">
    <property type="entry name" value="Rho-like_N"/>
</dbReference>
<dbReference type="Gene3D" id="1.10.720.10">
    <property type="match status" value="1"/>
</dbReference>
<feature type="compositionally biased region" description="Polar residues" evidence="1">
    <location>
        <begin position="33"/>
        <end position="47"/>
    </location>
</feature>
<sequence>MEDEDKTPQSSNGKKSNPSNQEEIISLFRRIQSAISKGDSASTKETNSSSPEDKPSPESILEVLRNSRKEVKGDAAKTSKKEGDNVLAKRRGVPKKVQSVQNNPPVENLRSTRPQSKFVKRSPIPSPSTLGGRIQEFNNEASQARAGTKESKLLRIEEMKLKELKELAKSRGIRGYSKLKKNELVQLLRS</sequence>
<proteinExistence type="predicted"/>
<feature type="domain" description="Rho termination factor-like N-terminal" evidence="2">
    <location>
        <begin position="157"/>
        <end position="185"/>
    </location>
</feature>
<organism evidence="3 4">
    <name type="scientific">Morella rubra</name>
    <name type="common">Chinese bayberry</name>
    <dbReference type="NCBI Taxonomy" id="262757"/>
    <lineage>
        <taxon>Eukaryota</taxon>
        <taxon>Viridiplantae</taxon>
        <taxon>Streptophyta</taxon>
        <taxon>Embryophyta</taxon>
        <taxon>Tracheophyta</taxon>
        <taxon>Spermatophyta</taxon>
        <taxon>Magnoliopsida</taxon>
        <taxon>eudicotyledons</taxon>
        <taxon>Gunneridae</taxon>
        <taxon>Pentapetalae</taxon>
        <taxon>rosids</taxon>
        <taxon>fabids</taxon>
        <taxon>Fagales</taxon>
        <taxon>Myricaceae</taxon>
        <taxon>Morella</taxon>
    </lineage>
</organism>
<evidence type="ECO:0000256" key="1">
    <source>
        <dbReference type="SAM" id="MobiDB-lite"/>
    </source>
</evidence>
<dbReference type="OrthoDB" id="1931152at2759"/>
<feature type="region of interest" description="Disordered" evidence="1">
    <location>
        <begin position="1"/>
        <end position="133"/>
    </location>
</feature>
<dbReference type="Pfam" id="PF07498">
    <property type="entry name" value="Rho_N"/>
    <property type="match status" value="1"/>
</dbReference>
<dbReference type="PANTHER" id="PTHR34449:SF2">
    <property type="entry name" value="RHO TERMINATION FACTOR"/>
    <property type="match status" value="1"/>
</dbReference>
<dbReference type="InterPro" id="IPR036269">
    <property type="entry name" value="Rho_N_sf"/>
</dbReference>
<dbReference type="PANTHER" id="PTHR34449">
    <property type="entry name" value="RHO TERMINATION FACTOR"/>
    <property type="match status" value="1"/>
</dbReference>
<dbReference type="SUPFAM" id="SSF68912">
    <property type="entry name" value="Rho N-terminal domain-like"/>
    <property type="match status" value="1"/>
</dbReference>
<dbReference type="Proteomes" id="UP000516437">
    <property type="component" value="Chromosome 5"/>
</dbReference>
<dbReference type="EMBL" id="RXIC02000023">
    <property type="protein sequence ID" value="KAB1213013.1"/>
    <property type="molecule type" value="Genomic_DNA"/>
</dbReference>
<keyword evidence="4" id="KW-1185">Reference proteome</keyword>
<dbReference type="GO" id="GO:0006353">
    <property type="term" value="P:DNA-templated transcription termination"/>
    <property type="evidence" value="ECO:0007669"/>
    <property type="project" value="InterPro"/>
</dbReference>